<proteinExistence type="predicted"/>
<organism evidence="1">
    <name type="scientific">Rhizophora mucronata</name>
    <name type="common">Asiatic mangrove</name>
    <dbReference type="NCBI Taxonomy" id="61149"/>
    <lineage>
        <taxon>Eukaryota</taxon>
        <taxon>Viridiplantae</taxon>
        <taxon>Streptophyta</taxon>
        <taxon>Embryophyta</taxon>
        <taxon>Tracheophyta</taxon>
        <taxon>Spermatophyta</taxon>
        <taxon>Magnoliopsida</taxon>
        <taxon>eudicotyledons</taxon>
        <taxon>Gunneridae</taxon>
        <taxon>Pentapetalae</taxon>
        <taxon>rosids</taxon>
        <taxon>fabids</taxon>
        <taxon>Malpighiales</taxon>
        <taxon>Rhizophoraceae</taxon>
        <taxon>Rhizophora</taxon>
    </lineage>
</organism>
<dbReference type="AlphaFoldDB" id="A0A2P2QBQ4"/>
<protein>
    <submittedName>
        <fullName evidence="1">Uncharacterized protein</fullName>
    </submittedName>
</protein>
<reference evidence="1" key="1">
    <citation type="submission" date="2018-02" db="EMBL/GenBank/DDBJ databases">
        <title>Rhizophora mucronata_Transcriptome.</title>
        <authorList>
            <person name="Meera S.P."/>
            <person name="Sreeshan A."/>
            <person name="Augustine A."/>
        </authorList>
    </citation>
    <scope>NUCLEOTIDE SEQUENCE</scope>
    <source>
        <tissue evidence="1">Leaf</tissue>
    </source>
</reference>
<sequence length="41" mass="4925">MQLDPKNDFNEFYASIVELVTSRSQWSNGNCIHWWYICKSL</sequence>
<dbReference type="EMBL" id="GGEC01083875">
    <property type="protein sequence ID" value="MBX64359.1"/>
    <property type="molecule type" value="Transcribed_RNA"/>
</dbReference>
<accession>A0A2P2QBQ4</accession>
<evidence type="ECO:0000313" key="1">
    <source>
        <dbReference type="EMBL" id="MBX64359.1"/>
    </source>
</evidence>
<name>A0A2P2QBQ4_RHIMU</name>